<dbReference type="Proteomes" id="UP000478052">
    <property type="component" value="Unassembled WGS sequence"/>
</dbReference>
<accession>A0A6G0Z231</accession>
<proteinExistence type="predicted"/>
<sequence>MMLRVFYKKIDLVENWFCLKISVF</sequence>
<evidence type="ECO:0000313" key="1">
    <source>
        <dbReference type="EMBL" id="KAF0764497.1"/>
    </source>
</evidence>
<dbReference type="EMBL" id="VUJU01001619">
    <property type="protein sequence ID" value="KAF0764497.1"/>
    <property type="molecule type" value="Genomic_DNA"/>
</dbReference>
<evidence type="ECO:0000313" key="2">
    <source>
        <dbReference type="Proteomes" id="UP000478052"/>
    </source>
</evidence>
<feature type="non-terminal residue" evidence="1">
    <location>
        <position position="24"/>
    </location>
</feature>
<protein>
    <submittedName>
        <fullName evidence="1">Uncharacterized protein</fullName>
    </submittedName>
</protein>
<gene>
    <name evidence="1" type="ORF">FWK35_00008970</name>
</gene>
<keyword evidence="2" id="KW-1185">Reference proteome</keyword>
<organism evidence="1 2">
    <name type="scientific">Aphis craccivora</name>
    <name type="common">Cowpea aphid</name>
    <dbReference type="NCBI Taxonomy" id="307492"/>
    <lineage>
        <taxon>Eukaryota</taxon>
        <taxon>Metazoa</taxon>
        <taxon>Ecdysozoa</taxon>
        <taxon>Arthropoda</taxon>
        <taxon>Hexapoda</taxon>
        <taxon>Insecta</taxon>
        <taxon>Pterygota</taxon>
        <taxon>Neoptera</taxon>
        <taxon>Paraneoptera</taxon>
        <taxon>Hemiptera</taxon>
        <taxon>Sternorrhyncha</taxon>
        <taxon>Aphidomorpha</taxon>
        <taxon>Aphidoidea</taxon>
        <taxon>Aphididae</taxon>
        <taxon>Aphidini</taxon>
        <taxon>Aphis</taxon>
        <taxon>Aphis</taxon>
    </lineage>
</organism>
<reference evidence="1 2" key="1">
    <citation type="submission" date="2019-08" db="EMBL/GenBank/DDBJ databases">
        <title>Whole genome of Aphis craccivora.</title>
        <authorList>
            <person name="Voronova N.V."/>
            <person name="Shulinski R.S."/>
            <person name="Bandarenka Y.V."/>
            <person name="Zhorov D.G."/>
            <person name="Warner D."/>
        </authorList>
    </citation>
    <scope>NUCLEOTIDE SEQUENCE [LARGE SCALE GENOMIC DNA]</scope>
    <source>
        <strain evidence="1">180601</strain>
        <tissue evidence="1">Whole Body</tissue>
    </source>
</reference>
<dbReference type="AlphaFoldDB" id="A0A6G0Z231"/>
<name>A0A6G0Z231_APHCR</name>
<comment type="caution">
    <text evidence="1">The sequence shown here is derived from an EMBL/GenBank/DDBJ whole genome shotgun (WGS) entry which is preliminary data.</text>
</comment>